<feature type="region of interest" description="Disordered" evidence="1">
    <location>
        <begin position="138"/>
        <end position="198"/>
    </location>
</feature>
<dbReference type="EMBL" id="JAVRRJ010000002">
    <property type="protein sequence ID" value="KAK5088379.1"/>
    <property type="molecule type" value="Genomic_DNA"/>
</dbReference>
<dbReference type="Proteomes" id="UP001309876">
    <property type="component" value="Unassembled WGS sequence"/>
</dbReference>
<feature type="compositionally biased region" description="Basic residues" evidence="1">
    <location>
        <begin position="162"/>
        <end position="172"/>
    </location>
</feature>
<organism evidence="2 3">
    <name type="scientific">Lithohypha guttulata</name>
    <dbReference type="NCBI Taxonomy" id="1690604"/>
    <lineage>
        <taxon>Eukaryota</taxon>
        <taxon>Fungi</taxon>
        <taxon>Dikarya</taxon>
        <taxon>Ascomycota</taxon>
        <taxon>Pezizomycotina</taxon>
        <taxon>Eurotiomycetes</taxon>
        <taxon>Chaetothyriomycetidae</taxon>
        <taxon>Chaetothyriales</taxon>
        <taxon>Trichomeriaceae</taxon>
        <taxon>Lithohypha</taxon>
    </lineage>
</organism>
<evidence type="ECO:0000256" key="1">
    <source>
        <dbReference type="SAM" id="MobiDB-lite"/>
    </source>
</evidence>
<proteinExistence type="predicted"/>
<evidence type="ECO:0000313" key="3">
    <source>
        <dbReference type="Proteomes" id="UP001309876"/>
    </source>
</evidence>
<dbReference type="AlphaFoldDB" id="A0AAN7YJ42"/>
<sequence length="409" mass="46441">MAPAQAQDQDFTQEWISAIKKASKFLKSSPSHEWEPSTLHKHCTSKFNQATGWCDSQNHVVTQLLNLNYYFKHGDCLEVPDPSNTGLEQLDMLYRSIGRFYRSQAGFSRKNRTASYKAGYSTRRDAMVVRAATSSVKNHVGSQGWKSQQSKTMAAASSIDKHQRKQVKKKAAKTSTTKPPQKSNAKPSPSPATSTIITNSFNDNSGSFMTHYVQYSDVLLRTAVQNSSPLTTLSPNLQNTADAITLECGKEPVIVHKYKPTATKQEPRNDLITTLHDKPHSSSLHSLSNMSFRQRKQQTQPYLQVQPEVNTEDTKQDPNTLIAPRRPQDELDFGDRIDQALLKIDRWAENWLSGKYKDHSQEEQDLAWQSFEFCLRMPDILDADMRDAEEVEETVVQIKREEDTTELIE</sequence>
<protein>
    <submittedName>
        <fullName evidence="2">Uncharacterized protein</fullName>
    </submittedName>
</protein>
<reference evidence="2 3" key="1">
    <citation type="submission" date="2023-08" db="EMBL/GenBank/DDBJ databases">
        <title>Black Yeasts Isolated from many extreme environments.</title>
        <authorList>
            <person name="Coleine C."/>
            <person name="Stajich J.E."/>
            <person name="Selbmann L."/>
        </authorList>
    </citation>
    <scope>NUCLEOTIDE SEQUENCE [LARGE SCALE GENOMIC DNA]</scope>
    <source>
        <strain evidence="2 3">CCFEE 5910</strain>
    </source>
</reference>
<accession>A0AAN7YJ42</accession>
<feature type="compositionally biased region" description="Low complexity" evidence="1">
    <location>
        <begin position="173"/>
        <end position="183"/>
    </location>
</feature>
<gene>
    <name evidence="2" type="ORF">LTR05_002597</name>
</gene>
<comment type="caution">
    <text evidence="2">The sequence shown here is derived from an EMBL/GenBank/DDBJ whole genome shotgun (WGS) entry which is preliminary data.</text>
</comment>
<feature type="compositionally biased region" description="Polar residues" evidence="1">
    <location>
        <begin position="138"/>
        <end position="152"/>
    </location>
</feature>
<feature type="compositionally biased region" description="Polar residues" evidence="1">
    <location>
        <begin position="184"/>
        <end position="198"/>
    </location>
</feature>
<evidence type="ECO:0000313" key="2">
    <source>
        <dbReference type="EMBL" id="KAK5088379.1"/>
    </source>
</evidence>
<name>A0AAN7YJ42_9EURO</name>
<keyword evidence="3" id="KW-1185">Reference proteome</keyword>